<keyword evidence="2 3" id="KW-0456">Lyase</keyword>
<keyword evidence="1 3" id="KW-0474">Menaquinone biosynthesis</keyword>
<comment type="similarity">
    <text evidence="3">Belongs to the AB hydrolase superfamily. MenH family.</text>
</comment>
<dbReference type="InterPro" id="IPR029058">
    <property type="entry name" value="AB_hydrolase_fold"/>
</dbReference>
<dbReference type="Proteomes" id="UP001596147">
    <property type="component" value="Unassembled WGS sequence"/>
</dbReference>
<dbReference type="InterPro" id="IPR000639">
    <property type="entry name" value="Epox_hydrolase-like"/>
</dbReference>
<dbReference type="InterPro" id="IPR022485">
    <property type="entry name" value="SHCHC_synthase_MenH"/>
</dbReference>
<dbReference type="NCBIfam" id="TIGR03695">
    <property type="entry name" value="menH_SHCHC"/>
    <property type="match status" value="1"/>
</dbReference>
<evidence type="ECO:0000313" key="5">
    <source>
        <dbReference type="EMBL" id="MFC5465816.1"/>
    </source>
</evidence>
<comment type="pathway">
    <text evidence="3">Quinol/quinone metabolism; 1,4-dihydroxy-2-naphthoate biosynthesis; 1,4-dihydroxy-2-naphthoate from chorismate: step 3/7.</text>
</comment>
<evidence type="ECO:0000313" key="6">
    <source>
        <dbReference type="Proteomes" id="UP001596147"/>
    </source>
</evidence>
<sequence length="271" mass="30712">MLQKINGIDYFYQVSGEGEPIVLLHGFTGDSSTWDNIHLGGAFQKITIDIIGHGKTESPLDSKRYSMNNVAEDIATILDQLSIKQAHILGYSMGGRLALSFAMKHPNRVRSLLLESSSPGLETKVERKNRIIQDEKLCKMIHDEGIEKFVDYWERIPLFESQQLLSIEIRNRIRNQRLKNNPTGLLNSLRGMGTGVQPSWWDKLDQLTMPVLLMCGELDEKYCVLAQRMKELIPHANLVEFSGLGHAIHVEDPGKFDTIVKNFLLNIKKEG</sequence>
<accession>A0ABW0LLW3</accession>
<dbReference type="PANTHER" id="PTHR42916">
    <property type="entry name" value="2-SUCCINYL-5-ENOLPYRUVYL-6-HYDROXY-3-CYCLOHEXENE-1-CARBOXYLATE SYNTHASE"/>
    <property type="match status" value="1"/>
</dbReference>
<reference evidence="6" key="1">
    <citation type="journal article" date="2019" name="Int. J. Syst. Evol. Microbiol.">
        <title>The Global Catalogue of Microorganisms (GCM) 10K type strain sequencing project: providing services to taxonomists for standard genome sequencing and annotation.</title>
        <authorList>
            <consortium name="The Broad Institute Genomics Platform"/>
            <consortium name="The Broad Institute Genome Sequencing Center for Infectious Disease"/>
            <person name="Wu L."/>
            <person name="Ma J."/>
        </authorList>
    </citation>
    <scope>NUCLEOTIDE SEQUENCE [LARGE SCALE GENOMIC DNA]</scope>
    <source>
        <strain evidence="6">CGMCC 1.12237</strain>
    </source>
</reference>
<dbReference type="Gene3D" id="3.40.50.1820">
    <property type="entry name" value="alpha/beta hydrolase"/>
    <property type="match status" value="1"/>
</dbReference>
<dbReference type="EMBL" id="JBHSMC010000018">
    <property type="protein sequence ID" value="MFC5465816.1"/>
    <property type="molecule type" value="Genomic_DNA"/>
</dbReference>
<protein>
    <recommendedName>
        <fullName evidence="3">Putative 2-succinyl-6-hydroxy-2,4-cyclohexadiene-1-carboxylate synthase</fullName>
        <shortName evidence="3">SHCHC synthase</shortName>
        <ecNumber evidence="3">4.2.99.20</ecNumber>
    </recommendedName>
</protein>
<dbReference type="GO" id="GO:0070205">
    <property type="term" value="F:2-succinyl-6-hydroxy-2,4-cyclohexadiene-1-carboxylate synthase activity"/>
    <property type="evidence" value="ECO:0007669"/>
    <property type="project" value="UniProtKB-EC"/>
</dbReference>
<proteinExistence type="inferred from homology"/>
<gene>
    <name evidence="3 5" type="primary">menH</name>
    <name evidence="5" type="ORF">ACFPM4_13875</name>
</gene>
<dbReference type="SUPFAM" id="SSF53474">
    <property type="entry name" value="alpha/beta-Hydrolases"/>
    <property type="match status" value="1"/>
</dbReference>
<evidence type="ECO:0000256" key="1">
    <source>
        <dbReference type="ARBA" id="ARBA00022428"/>
    </source>
</evidence>
<dbReference type="InterPro" id="IPR000073">
    <property type="entry name" value="AB_hydrolase_1"/>
</dbReference>
<comment type="pathway">
    <text evidence="3">Quinol/quinone metabolism; menaquinone biosynthesis.</text>
</comment>
<dbReference type="Pfam" id="PF00561">
    <property type="entry name" value="Abhydrolase_1"/>
    <property type="match status" value="1"/>
</dbReference>
<organism evidence="5 6">
    <name type="scientific">Lederbergia graminis</name>
    <dbReference type="NCBI Taxonomy" id="735518"/>
    <lineage>
        <taxon>Bacteria</taxon>
        <taxon>Bacillati</taxon>
        <taxon>Bacillota</taxon>
        <taxon>Bacilli</taxon>
        <taxon>Bacillales</taxon>
        <taxon>Bacillaceae</taxon>
        <taxon>Lederbergia</taxon>
    </lineage>
</organism>
<dbReference type="RefSeq" id="WP_382352857.1">
    <property type="nucleotide sequence ID" value="NZ_JBHSMC010000018.1"/>
</dbReference>
<evidence type="ECO:0000259" key="4">
    <source>
        <dbReference type="Pfam" id="PF00561"/>
    </source>
</evidence>
<keyword evidence="6" id="KW-1185">Reference proteome</keyword>
<comment type="caution">
    <text evidence="5">The sequence shown here is derived from an EMBL/GenBank/DDBJ whole genome shotgun (WGS) entry which is preliminary data.</text>
</comment>
<dbReference type="PRINTS" id="PR00111">
    <property type="entry name" value="ABHYDROLASE"/>
</dbReference>
<evidence type="ECO:0000256" key="3">
    <source>
        <dbReference type="HAMAP-Rule" id="MF_01660"/>
    </source>
</evidence>
<comment type="function">
    <text evidence="3">Catalyzes a proton abstraction reaction that results in 2,5-elimination of pyruvate from 2-succinyl-5-enolpyruvyl-6-hydroxy-3-cyclohexene-1-carboxylate (SEPHCHC) and the formation of 2-succinyl-6-hydroxy-2,4-cyclohexadiene-1-carboxylate (SHCHC).</text>
</comment>
<dbReference type="PRINTS" id="PR00412">
    <property type="entry name" value="EPOXHYDRLASE"/>
</dbReference>
<feature type="domain" description="AB hydrolase-1" evidence="4">
    <location>
        <begin position="20"/>
        <end position="253"/>
    </location>
</feature>
<name>A0ABW0LLW3_9BACI</name>
<dbReference type="EC" id="4.2.99.20" evidence="3"/>
<evidence type="ECO:0000256" key="2">
    <source>
        <dbReference type="ARBA" id="ARBA00023239"/>
    </source>
</evidence>
<dbReference type="HAMAP" id="MF_01660">
    <property type="entry name" value="MenH"/>
    <property type="match status" value="1"/>
</dbReference>
<comment type="catalytic activity">
    <reaction evidence="3">
        <text>5-enolpyruvoyl-6-hydroxy-2-succinyl-cyclohex-3-ene-1-carboxylate = (1R,6R)-6-hydroxy-2-succinyl-cyclohexa-2,4-diene-1-carboxylate + pyruvate</text>
        <dbReference type="Rhea" id="RHEA:25597"/>
        <dbReference type="ChEBI" id="CHEBI:15361"/>
        <dbReference type="ChEBI" id="CHEBI:58689"/>
        <dbReference type="ChEBI" id="CHEBI:58818"/>
        <dbReference type="EC" id="4.2.99.20"/>
    </reaction>
</comment>
<comment type="subunit">
    <text evidence="3">Monomer.</text>
</comment>
<dbReference type="PANTHER" id="PTHR42916:SF1">
    <property type="entry name" value="PROTEIN PHYLLO, CHLOROPLASTIC"/>
    <property type="match status" value="1"/>
</dbReference>